<evidence type="ECO:0000313" key="1">
    <source>
        <dbReference type="EMBL" id="CAL1368385.1"/>
    </source>
</evidence>
<sequence>MATEGDDSWSSRMRKECAKMAEGELESLIARQQRILEKVGRKLPDGGRKHRVAIEIMGEERQIRKSQRETMSDASTHYGEPLQAATRKFVASQEGVESLRNELNTKSPKNLKLKYREFDNAKDQVKVYEEAVQIARDVSEGKGVARVLVDPPAPKRLRKASQEAQEYSVRAQVKMEKSIKKTIDAVNMPRYRVQKQPVIYLRDSATDYGFLDLFIKEMARLRYNLTEHKFWLYSRAVLANLKQARGFFKKETEPERKTWLKHFATQAFFGNKHETPPTLYDYSTFPDVNREEFKMMVTKLYPPEKDLKQHFRVFIGDKVKKNFFKLLPTDEIKTA</sequence>
<reference evidence="1 2" key="1">
    <citation type="submission" date="2024-04" db="EMBL/GenBank/DDBJ databases">
        <authorList>
            <person name="Fracassetti M."/>
        </authorList>
    </citation>
    <scope>NUCLEOTIDE SEQUENCE [LARGE SCALE GENOMIC DNA]</scope>
</reference>
<protein>
    <submittedName>
        <fullName evidence="1">Uncharacterized protein</fullName>
    </submittedName>
</protein>
<accession>A0AAV2D7A9</accession>
<organism evidence="1 2">
    <name type="scientific">Linum trigynum</name>
    <dbReference type="NCBI Taxonomy" id="586398"/>
    <lineage>
        <taxon>Eukaryota</taxon>
        <taxon>Viridiplantae</taxon>
        <taxon>Streptophyta</taxon>
        <taxon>Embryophyta</taxon>
        <taxon>Tracheophyta</taxon>
        <taxon>Spermatophyta</taxon>
        <taxon>Magnoliopsida</taxon>
        <taxon>eudicotyledons</taxon>
        <taxon>Gunneridae</taxon>
        <taxon>Pentapetalae</taxon>
        <taxon>rosids</taxon>
        <taxon>fabids</taxon>
        <taxon>Malpighiales</taxon>
        <taxon>Linaceae</taxon>
        <taxon>Linum</taxon>
    </lineage>
</organism>
<dbReference type="Proteomes" id="UP001497516">
    <property type="component" value="Chromosome 2"/>
</dbReference>
<proteinExistence type="predicted"/>
<gene>
    <name evidence="1" type="ORF">LTRI10_LOCUS11546</name>
</gene>
<name>A0AAV2D7A9_9ROSI</name>
<keyword evidence="2" id="KW-1185">Reference proteome</keyword>
<dbReference type="AlphaFoldDB" id="A0AAV2D7A9"/>
<evidence type="ECO:0000313" key="2">
    <source>
        <dbReference type="Proteomes" id="UP001497516"/>
    </source>
</evidence>
<dbReference type="EMBL" id="OZ034815">
    <property type="protein sequence ID" value="CAL1368385.1"/>
    <property type="molecule type" value="Genomic_DNA"/>
</dbReference>